<dbReference type="Proteomes" id="UP000004382">
    <property type="component" value="Unassembled WGS sequence"/>
</dbReference>
<protein>
    <submittedName>
        <fullName evidence="1">Uncharacterized protein</fullName>
    </submittedName>
</protein>
<dbReference type="EMBL" id="AGJK01000046">
    <property type="protein sequence ID" value="EHP92903.1"/>
    <property type="molecule type" value="Genomic_DNA"/>
</dbReference>
<gene>
    <name evidence="1" type="ORF">MetexDRAFT_2202</name>
</gene>
<dbReference type="PATRIC" id="fig|882800.3.peg.2168"/>
<reference evidence="1 2" key="1">
    <citation type="submission" date="2011-09" db="EMBL/GenBank/DDBJ databases">
        <title>The draft genome of Methylobacterium extorquens DSM 13060.</title>
        <authorList>
            <consortium name="US DOE Joint Genome Institute (JGI-PGF)"/>
            <person name="Lucas S."/>
            <person name="Han J."/>
            <person name="Lapidus A."/>
            <person name="Cheng J.-F."/>
            <person name="Goodwin L."/>
            <person name="Pitluck S."/>
            <person name="Peters L."/>
            <person name="Land M.L."/>
            <person name="Hauser L."/>
            <person name="Koskimaki J."/>
            <person name="Halonen O."/>
            <person name="Pirttila A."/>
            <person name="Frank C."/>
            <person name="Woyke T.J."/>
        </authorList>
    </citation>
    <scope>NUCLEOTIDE SEQUENCE [LARGE SCALE GENOMIC DNA]</scope>
    <source>
        <strain evidence="1 2">DSM 13060</strain>
    </source>
</reference>
<organism evidence="1 2">
    <name type="scientific">Methylorubrum extorquens DSM 13060</name>
    <dbReference type="NCBI Taxonomy" id="882800"/>
    <lineage>
        <taxon>Bacteria</taxon>
        <taxon>Pseudomonadati</taxon>
        <taxon>Pseudomonadota</taxon>
        <taxon>Alphaproteobacteria</taxon>
        <taxon>Hyphomicrobiales</taxon>
        <taxon>Methylobacteriaceae</taxon>
        <taxon>Methylorubrum</taxon>
    </lineage>
</organism>
<proteinExistence type="predicted"/>
<evidence type="ECO:0000313" key="1">
    <source>
        <dbReference type="EMBL" id="EHP92903.1"/>
    </source>
</evidence>
<comment type="caution">
    <text evidence="1">The sequence shown here is derived from an EMBL/GenBank/DDBJ whole genome shotgun (WGS) entry which is preliminary data.</text>
</comment>
<accession>H1KHU0</accession>
<evidence type="ECO:0000313" key="2">
    <source>
        <dbReference type="Proteomes" id="UP000004382"/>
    </source>
</evidence>
<sequence length="247" mass="25586">MGGRPNERPGRWRDGMSATAVVRPTGDGTVPVPGQLVEAAPGACVLRFPLPPSLPIPLHVAAPETVQLVTWVFSGLEAGAPDGPVCLLALEAEGAALREGVSLATHFRDLVVRPEPAASDVLSSDERTLLARALLSSGTAGLAPLGRLFGLVEAAVIALPVAEDAPDLADGDHGWSLGGTAIPHALLFRARAGWGCARVAGARLRFGRHPRQHLTLEPVWGAAPEGRPERCLALHAHGFTALTIGAS</sequence>
<name>H1KHU0_METEX</name>
<dbReference type="AlphaFoldDB" id="H1KHU0"/>